<evidence type="ECO:0000313" key="3">
    <source>
        <dbReference type="Proteomes" id="UP000276301"/>
    </source>
</evidence>
<dbReference type="Gene3D" id="1.10.260.40">
    <property type="entry name" value="lambda repressor-like DNA-binding domains"/>
    <property type="match status" value="1"/>
</dbReference>
<evidence type="ECO:0000259" key="1">
    <source>
        <dbReference type="Pfam" id="PF13443"/>
    </source>
</evidence>
<dbReference type="InterPro" id="IPR001387">
    <property type="entry name" value="Cro/C1-type_HTH"/>
</dbReference>
<name>A0A498CVU4_9FIRM</name>
<dbReference type="RefSeq" id="WP_121587611.1">
    <property type="nucleotide sequence ID" value="NZ_RCHT01000044.1"/>
</dbReference>
<protein>
    <submittedName>
        <fullName evidence="2">Transcriptional regulator</fullName>
    </submittedName>
</protein>
<gene>
    <name evidence="2" type="ORF">D4A47_13020</name>
</gene>
<comment type="caution">
    <text evidence="2">The sequence shown here is derived from an EMBL/GenBank/DDBJ whole genome shotgun (WGS) entry which is preliminary data.</text>
</comment>
<accession>A0A498CVU4</accession>
<dbReference type="InterPro" id="IPR010982">
    <property type="entry name" value="Lambda_DNA-bd_dom_sf"/>
</dbReference>
<dbReference type="GO" id="GO:0003677">
    <property type="term" value="F:DNA binding"/>
    <property type="evidence" value="ECO:0007669"/>
    <property type="project" value="InterPro"/>
</dbReference>
<dbReference type="Pfam" id="PF13443">
    <property type="entry name" value="HTH_26"/>
    <property type="match status" value="1"/>
</dbReference>
<dbReference type="AlphaFoldDB" id="A0A498CVU4"/>
<feature type="domain" description="HTH cro/C1-type" evidence="1">
    <location>
        <begin position="10"/>
        <end position="66"/>
    </location>
</feature>
<evidence type="ECO:0000313" key="2">
    <source>
        <dbReference type="EMBL" id="RLL07663.1"/>
    </source>
</evidence>
<keyword evidence="3" id="KW-1185">Reference proteome</keyword>
<proteinExistence type="predicted"/>
<sequence length="67" mass="7703">MISYRPFHETLIKKGVTEYWLINKQGISSATVHQIRSGKPIKTSTIDTLCFILDCKVSDIIEYVKDE</sequence>
<dbReference type="SUPFAM" id="SSF47413">
    <property type="entry name" value="lambda repressor-like DNA-binding domains"/>
    <property type="match status" value="1"/>
</dbReference>
<organism evidence="2 3">
    <name type="scientific">Anaerotruncus massiliensis</name>
    <name type="common">ex Liu et al. 2021</name>
    <dbReference type="NCBI Taxonomy" id="2321404"/>
    <lineage>
        <taxon>Bacteria</taxon>
        <taxon>Bacillati</taxon>
        <taxon>Bacillota</taxon>
        <taxon>Clostridia</taxon>
        <taxon>Eubacteriales</taxon>
        <taxon>Oscillospiraceae</taxon>
        <taxon>Anaerotruncus</taxon>
    </lineage>
</organism>
<dbReference type="EMBL" id="RCHT01000044">
    <property type="protein sequence ID" value="RLL07663.1"/>
    <property type="molecule type" value="Genomic_DNA"/>
</dbReference>
<reference evidence="2 3" key="1">
    <citation type="submission" date="2018-10" db="EMBL/GenBank/DDBJ databases">
        <title>Anaerotruncus faecis sp. nov., isolated from human feces.</title>
        <authorList>
            <person name="Wang Y.-J."/>
        </authorList>
    </citation>
    <scope>NUCLEOTIDE SEQUENCE [LARGE SCALE GENOMIC DNA]</scope>
    <source>
        <strain evidence="2 3">22A2-44</strain>
    </source>
</reference>
<dbReference type="Proteomes" id="UP000276301">
    <property type="component" value="Unassembled WGS sequence"/>
</dbReference>